<dbReference type="EMBL" id="JACHGK010000001">
    <property type="protein sequence ID" value="MBB6443694.1"/>
    <property type="molecule type" value="Genomic_DNA"/>
</dbReference>
<keyword evidence="1" id="KW-1133">Transmembrane helix</keyword>
<evidence type="ECO:0000256" key="1">
    <source>
        <dbReference type="SAM" id="Phobius"/>
    </source>
</evidence>
<evidence type="ECO:0000313" key="3">
    <source>
        <dbReference type="Proteomes" id="UP000531594"/>
    </source>
</evidence>
<dbReference type="Pfam" id="PF17259">
    <property type="entry name" value="DUF5325"/>
    <property type="match status" value="1"/>
</dbReference>
<gene>
    <name evidence="2" type="ORF">HNR53_000282</name>
</gene>
<sequence>MKKFHWIFLLLAFAGAACIVGFGISVAAENIVGVIVSAILFIFIMGFGFMRKKKMRENGTL</sequence>
<feature type="transmembrane region" description="Helical" evidence="1">
    <location>
        <begin position="31"/>
        <end position="50"/>
    </location>
</feature>
<protein>
    <recommendedName>
        <fullName evidence="4">YlaF family protein</fullName>
    </recommendedName>
</protein>
<dbReference type="PROSITE" id="PS51257">
    <property type="entry name" value="PROKAR_LIPOPROTEIN"/>
    <property type="match status" value="1"/>
</dbReference>
<organism evidence="2 3">
    <name type="scientific">Bacillus benzoevorans</name>
    <dbReference type="NCBI Taxonomy" id="1456"/>
    <lineage>
        <taxon>Bacteria</taxon>
        <taxon>Bacillati</taxon>
        <taxon>Bacillota</taxon>
        <taxon>Bacilli</taxon>
        <taxon>Bacillales</taxon>
        <taxon>Bacillaceae</taxon>
        <taxon>Bacillus</taxon>
    </lineage>
</organism>
<evidence type="ECO:0000313" key="2">
    <source>
        <dbReference type="EMBL" id="MBB6443694.1"/>
    </source>
</evidence>
<keyword evidence="1" id="KW-0472">Membrane</keyword>
<keyword evidence="3" id="KW-1185">Reference proteome</keyword>
<name>A0A7X0HMZ1_9BACI</name>
<keyword evidence="1" id="KW-0812">Transmembrane</keyword>
<evidence type="ECO:0008006" key="4">
    <source>
        <dbReference type="Google" id="ProtNLM"/>
    </source>
</evidence>
<feature type="transmembrane region" description="Helical" evidence="1">
    <location>
        <begin position="7"/>
        <end position="25"/>
    </location>
</feature>
<reference evidence="2 3" key="1">
    <citation type="submission" date="2020-08" db="EMBL/GenBank/DDBJ databases">
        <title>Genomic Encyclopedia of Type Strains, Phase IV (KMG-IV): sequencing the most valuable type-strain genomes for metagenomic binning, comparative biology and taxonomic classification.</title>
        <authorList>
            <person name="Goeker M."/>
        </authorList>
    </citation>
    <scope>NUCLEOTIDE SEQUENCE [LARGE SCALE GENOMIC DNA]</scope>
    <source>
        <strain evidence="2 3">DSM 5391</strain>
    </source>
</reference>
<dbReference type="RefSeq" id="WP_184521856.1">
    <property type="nucleotide sequence ID" value="NZ_JACHGK010000001.1"/>
</dbReference>
<accession>A0A7X0HMZ1</accession>
<proteinExistence type="predicted"/>
<dbReference type="Proteomes" id="UP000531594">
    <property type="component" value="Unassembled WGS sequence"/>
</dbReference>
<dbReference type="AlphaFoldDB" id="A0A7X0HMZ1"/>
<dbReference type="InterPro" id="IPR035211">
    <property type="entry name" value="DUF5325"/>
</dbReference>
<comment type="caution">
    <text evidence="2">The sequence shown here is derived from an EMBL/GenBank/DDBJ whole genome shotgun (WGS) entry which is preliminary data.</text>
</comment>